<sequence>MDDAVSSPRLSNHMGHDIIVPSLQRTTSTTSPVQRLPNEILDEIFRHTSGQNLLGSVPVCWDPEYLPRSRISMAFRISSVCSRWRSIALSLPAIWANMWILLVGNAEQAVQLCLQRSQQHPLTLKLDVWTDGEGQEIVQEVIRNTWRWKYLDLSRGTPDLVESFDTPHPFPILEAVSIPAYCVDAFFEECVSYTPRLSRLEYFLDDVTDGVDRLYLRHKIPWASIRQLVWSYDFQDTLDSVLTALRQVGIQLVSLGYLITFPFGPGDNGLGLSRPYPKPVAPVTSSDLITSPIRSLSLSLTRVDDSYAPSCNILHDLIRRLTLPSLESLSVASENAVNSPHSTISVPQEMEWPRDALNECIQRSNCTTLTTLTLEGIPLIDSDVLSLLEFVPSVETLTLREFGTLAEFKQINGTFDRPISASHVSRLADPPTTLHKTVTKSLLAQFEVPAVSPSSSDDHIFLPKLEYLELTVQSHFDADKTFITAVESRSRDDRSDGVVSLRRAVLYVRKPRVSADEIEGELLRSIVYGCGKRVD</sequence>
<comment type="caution">
    <text evidence="2">The sequence shown here is derived from an EMBL/GenBank/DDBJ whole genome shotgun (WGS) entry which is preliminary data.</text>
</comment>
<dbReference type="Proteomes" id="UP001465976">
    <property type="component" value="Unassembled WGS sequence"/>
</dbReference>
<accession>A0ABR3EQL5</accession>
<name>A0ABR3EQL5_9AGAR</name>
<organism evidence="2 3">
    <name type="scientific">Marasmius crinis-equi</name>
    <dbReference type="NCBI Taxonomy" id="585013"/>
    <lineage>
        <taxon>Eukaryota</taxon>
        <taxon>Fungi</taxon>
        <taxon>Dikarya</taxon>
        <taxon>Basidiomycota</taxon>
        <taxon>Agaricomycotina</taxon>
        <taxon>Agaricomycetes</taxon>
        <taxon>Agaricomycetidae</taxon>
        <taxon>Agaricales</taxon>
        <taxon>Marasmiineae</taxon>
        <taxon>Marasmiaceae</taxon>
        <taxon>Marasmius</taxon>
    </lineage>
</organism>
<evidence type="ECO:0000313" key="2">
    <source>
        <dbReference type="EMBL" id="KAL0565196.1"/>
    </source>
</evidence>
<protein>
    <recommendedName>
        <fullName evidence="1">F-box domain-containing protein</fullName>
    </recommendedName>
</protein>
<dbReference type="Gene3D" id="1.20.1280.50">
    <property type="match status" value="1"/>
</dbReference>
<keyword evidence="3" id="KW-1185">Reference proteome</keyword>
<dbReference type="PROSITE" id="PS50181">
    <property type="entry name" value="FBOX"/>
    <property type="match status" value="1"/>
</dbReference>
<dbReference type="EMBL" id="JBAHYK010002374">
    <property type="protein sequence ID" value="KAL0565196.1"/>
    <property type="molecule type" value="Genomic_DNA"/>
</dbReference>
<dbReference type="InterPro" id="IPR001810">
    <property type="entry name" value="F-box_dom"/>
</dbReference>
<reference evidence="2 3" key="1">
    <citation type="submission" date="2024-02" db="EMBL/GenBank/DDBJ databases">
        <title>A draft genome for the cacao thread blight pathogen Marasmius crinis-equi.</title>
        <authorList>
            <person name="Cohen S.P."/>
            <person name="Baruah I.K."/>
            <person name="Amoako-Attah I."/>
            <person name="Bukari Y."/>
            <person name="Meinhardt L.W."/>
            <person name="Bailey B.A."/>
        </authorList>
    </citation>
    <scope>NUCLEOTIDE SEQUENCE [LARGE SCALE GENOMIC DNA]</scope>
    <source>
        <strain evidence="2 3">GH-76</strain>
    </source>
</reference>
<gene>
    <name evidence="2" type="ORF">V5O48_016833</name>
</gene>
<evidence type="ECO:0000259" key="1">
    <source>
        <dbReference type="PROSITE" id="PS50181"/>
    </source>
</evidence>
<feature type="domain" description="F-box" evidence="1">
    <location>
        <begin position="30"/>
        <end position="98"/>
    </location>
</feature>
<evidence type="ECO:0000313" key="3">
    <source>
        <dbReference type="Proteomes" id="UP001465976"/>
    </source>
</evidence>
<proteinExistence type="predicted"/>